<reference evidence="5 6" key="1">
    <citation type="journal article" date="2013" name="Int. J. Syst. Evol. Microbiol.">
        <title>Aquimarina gracilis sp. nov., isolated from the gut microflora of a mussel, Mytilus coruscus, and emended description of Aquimarina spongiae.</title>
        <authorList>
            <person name="Park S.C."/>
            <person name="Choe H.N."/>
            <person name="Baik K.S."/>
            <person name="Seong C.N."/>
        </authorList>
    </citation>
    <scope>NUCLEOTIDE SEQUENCE [LARGE SCALE GENOMIC DNA]</scope>
    <source>
        <strain evidence="5 6">PSC32</strain>
    </source>
</reference>
<dbReference type="PROSITE" id="PS01124">
    <property type="entry name" value="HTH_ARAC_FAMILY_2"/>
    <property type="match status" value="1"/>
</dbReference>
<dbReference type="InterPro" id="IPR014710">
    <property type="entry name" value="RmlC-like_jellyroll"/>
</dbReference>
<dbReference type="EMBL" id="JAYKLX010000007">
    <property type="protein sequence ID" value="MEB3346759.1"/>
    <property type="molecule type" value="Genomic_DNA"/>
</dbReference>
<dbReference type="PANTHER" id="PTHR43280">
    <property type="entry name" value="ARAC-FAMILY TRANSCRIPTIONAL REGULATOR"/>
    <property type="match status" value="1"/>
</dbReference>
<dbReference type="Proteomes" id="UP001327027">
    <property type="component" value="Unassembled WGS sequence"/>
</dbReference>
<accession>A0ABU5ZY09</accession>
<keyword evidence="2" id="KW-0238">DNA-binding</keyword>
<gene>
    <name evidence="5" type="ORF">U6A24_14875</name>
</gene>
<keyword evidence="6" id="KW-1185">Reference proteome</keyword>
<dbReference type="PRINTS" id="PR00032">
    <property type="entry name" value="HTHARAC"/>
</dbReference>
<dbReference type="InterPro" id="IPR018060">
    <property type="entry name" value="HTH_AraC"/>
</dbReference>
<name>A0ABU5ZY09_9FLAO</name>
<evidence type="ECO:0000313" key="5">
    <source>
        <dbReference type="EMBL" id="MEB3346759.1"/>
    </source>
</evidence>
<dbReference type="Gene3D" id="1.10.10.60">
    <property type="entry name" value="Homeodomain-like"/>
    <property type="match status" value="2"/>
</dbReference>
<dbReference type="InterPro" id="IPR011051">
    <property type="entry name" value="RmlC_Cupin_sf"/>
</dbReference>
<keyword evidence="3" id="KW-0804">Transcription</keyword>
<comment type="caution">
    <text evidence="5">The sequence shown here is derived from an EMBL/GenBank/DDBJ whole genome shotgun (WGS) entry which is preliminary data.</text>
</comment>
<dbReference type="InterPro" id="IPR020449">
    <property type="entry name" value="Tscrpt_reg_AraC-type_HTH"/>
</dbReference>
<evidence type="ECO:0000256" key="3">
    <source>
        <dbReference type="ARBA" id="ARBA00023163"/>
    </source>
</evidence>
<evidence type="ECO:0000259" key="4">
    <source>
        <dbReference type="PROSITE" id="PS01124"/>
    </source>
</evidence>
<dbReference type="SUPFAM" id="SSF46689">
    <property type="entry name" value="Homeodomain-like"/>
    <property type="match status" value="2"/>
</dbReference>
<dbReference type="Pfam" id="PF12833">
    <property type="entry name" value="HTH_18"/>
    <property type="match status" value="1"/>
</dbReference>
<dbReference type="RefSeq" id="WP_324180787.1">
    <property type="nucleotide sequence ID" value="NZ_BAABAW010000020.1"/>
</dbReference>
<dbReference type="SUPFAM" id="SSF51182">
    <property type="entry name" value="RmlC-like cupins"/>
    <property type="match status" value="1"/>
</dbReference>
<dbReference type="InterPro" id="IPR009057">
    <property type="entry name" value="Homeodomain-like_sf"/>
</dbReference>
<proteinExistence type="predicted"/>
<dbReference type="SMART" id="SM00342">
    <property type="entry name" value="HTH_ARAC"/>
    <property type="match status" value="1"/>
</dbReference>
<evidence type="ECO:0000256" key="2">
    <source>
        <dbReference type="ARBA" id="ARBA00023125"/>
    </source>
</evidence>
<evidence type="ECO:0000256" key="1">
    <source>
        <dbReference type="ARBA" id="ARBA00023015"/>
    </source>
</evidence>
<dbReference type="Gene3D" id="2.60.120.10">
    <property type="entry name" value="Jelly Rolls"/>
    <property type="match status" value="1"/>
</dbReference>
<sequence>MQVSYEQIYLGQSKSLKIESYTNKSHCDIVSWHLHPEYELVFIKSGKGSIQIDSHHEDYEKGLLIFLGPNIPHMPFGNKQFKNNIEVVIQFPESFITEKLIHFPEFNKVSEFVKKSKNGVVFSQETHKQLKSSFLKFSKQNNTEKLLNFIDVLYQLSISKNQRPILKHPLLLDINKHSLERVSKIFKYVNDNYSKEIRSENLAKKLGLTPNSFCRMFKKATDRNFIDFLNEFRIKKAQEYFEYEDTSIAEVMYNCGFNDPSYFSKQFKKYTGSLPSQYTNSL</sequence>
<keyword evidence="1" id="KW-0805">Transcription regulation</keyword>
<evidence type="ECO:0000313" key="6">
    <source>
        <dbReference type="Proteomes" id="UP001327027"/>
    </source>
</evidence>
<dbReference type="PANTHER" id="PTHR43280:SF27">
    <property type="entry name" value="TRANSCRIPTIONAL REGULATOR MTLR"/>
    <property type="match status" value="1"/>
</dbReference>
<protein>
    <submittedName>
        <fullName evidence="5">AraC family transcriptional regulator</fullName>
    </submittedName>
</protein>
<organism evidence="5 6">
    <name type="scientific">Aquimarina gracilis</name>
    <dbReference type="NCBI Taxonomy" id="874422"/>
    <lineage>
        <taxon>Bacteria</taxon>
        <taxon>Pseudomonadati</taxon>
        <taxon>Bacteroidota</taxon>
        <taxon>Flavobacteriia</taxon>
        <taxon>Flavobacteriales</taxon>
        <taxon>Flavobacteriaceae</taxon>
        <taxon>Aquimarina</taxon>
    </lineage>
</organism>
<feature type="domain" description="HTH araC/xylS-type" evidence="4">
    <location>
        <begin position="183"/>
        <end position="281"/>
    </location>
</feature>